<feature type="compositionally biased region" description="Polar residues" evidence="1">
    <location>
        <begin position="256"/>
        <end position="270"/>
    </location>
</feature>
<feature type="compositionally biased region" description="Basic and acidic residues" evidence="1">
    <location>
        <begin position="54"/>
        <end position="75"/>
    </location>
</feature>
<reference evidence="4 5" key="2">
    <citation type="submission" date="2017-06" db="EMBL/GenBank/DDBJ databases">
        <authorList>
            <person name="Kim H.J."/>
            <person name="Triplett B.A."/>
        </authorList>
    </citation>
    <scope>NUCLEOTIDE SEQUENCE [LARGE SCALE GENOMIC DNA]</scope>
    <source>
        <strain evidence="4">Kingella_eburonensis</strain>
    </source>
</reference>
<feature type="region of interest" description="Disordered" evidence="1">
    <location>
        <begin position="200"/>
        <end position="270"/>
    </location>
</feature>
<gene>
    <name evidence="4" type="ORF">KEBURONENSIS_00897</name>
    <name evidence="3" type="ORF">KEBURONENSIS_01310</name>
</gene>
<reference evidence="3" key="1">
    <citation type="submission" date="2017-05" db="EMBL/GenBank/DDBJ databases">
        <authorList>
            <person name="Song R."/>
            <person name="Chenine A.L."/>
            <person name="Ruprecht R.M."/>
        </authorList>
    </citation>
    <scope>NUCLEOTIDE SEQUENCE</scope>
    <source>
        <strain evidence="3">Kingella_eburonensis</strain>
    </source>
</reference>
<evidence type="ECO:0008006" key="6">
    <source>
        <dbReference type="Google" id="ProtNLM"/>
    </source>
</evidence>
<dbReference type="EMBL" id="FXUV01000021">
    <property type="protein sequence ID" value="SMQ12411.1"/>
    <property type="molecule type" value="Genomic_DNA"/>
</dbReference>
<feature type="compositionally biased region" description="Low complexity" evidence="1">
    <location>
        <begin position="239"/>
        <end position="255"/>
    </location>
</feature>
<proteinExistence type="predicted"/>
<name>A0A238HFY5_9NEIS</name>
<evidence type="ECO:0000313" key="4">
    <source>
        <dbReference type="EMBL" id="SNB61828.1"/>
    </source>
</evidence>
<accession>A0A238HFY5</accession>
<protein>
    <recommendedName>
        <fullName evidence="6">Lipoprotein</fullName>
    </recommendedName>
</protein>
<dbReference type="STRING" id="1522312.GCA_900177895_01217"/>
<evidence type="ECO:0000313" key="5">
    <source>
        <dbReference type="Proteomes" id="UP000215450"/>
    </source>
</evidence>
<sequence length="270" mass="30270">MFKRTIALAVACCFLFSGCQVIEESRMVTKFGEIWKTVGHKVSEEDQAFLSDFSKQDTPNKTDPEKDKNYLKTSSDDAGNREYLLKDSVQKDEIGTVTATIEYFYAKPQTLPETSAIYTHNRWFEQIDCAHSLRTVRMTTYFNAENDVVAANEYPVPKYTPEQIELLAQPNDDVVREVCKQVGTPNAAANNAKADEITKPETASQIVSQPEKVSEKVADKVSEKVEMQPEKSAAKVSEETQSQPETQPSQTVQQPNTDNWKINTPSSGKP</sequence>
<feature type="chain" id="PRO_5015075160" description="Lipoprotein" evidence="2">
    <location>
        <begin position="23"/>
        <end position="270"/>
    </location>
</feature>
<dbReference type="PROSITE" id="PS51257">
    <property type="entry name" value="PROKAR_LIPOPROTEIN"/>
    <property type="match status" value="1"/>
</dbReference>
<keyword evidence="5" id="KW-1185">Reference proteome</keyword>
<organism evidence="3">
    <name type="scientific">Kingella negevensis</name>
    <dbReference type="NCBI Taxonomy" id="1522312"/>
    <lineage>
        <taxon>Bacteria</taxon>
        <taxon>Pseudomonadati</taxon>
        <taxon>Pseudomonadota</taxon>
        <taxon>Betaproteobacteria</taxon>
        <taxon>Neisseriales</taxon>
        <taxon>Neisseriaceae</taxon>
        <taxon>Kingella</taxon>
    </lineage>
</organism>
<dbReference type="AlphaFoldDB" id="A0A238HFY5"/>
<feature type="region of interest" description="Disordered" evidence="1">
    <location>
        <begin position="53"/>
        <end position="75"/>
    </location>
</feature>
<dbReference type="EMBL" id="FXUV02000014">
    <property type="protein sequence ID" value="SNB61828.1"/>
    <property type="molecule type" value="Genomic_DNA"/>
</dbReference>
<dbReference type="Proteomes" id="UP000215450">
    <property type="component" value="Unassembled WGS sequence"/>
</dbReference>
<evidence type="ECO:0000313" key="3">
    <source>
        <dbReference type="EMBL" id="SMQ12411.1"/>
    </source>
</evidence>
<dbReference type="OrthoDB" id="9967114at2"/>
<feature type="compositionally biased region" description="Basic and acidic residues" evidence="1">
    <location>
        <begin position="212"/>
        <end position="238"/>
    </location>
</feature>
<evidence type="ECO:0000256" key="2">
    <source>
        <dbReference type="SAM" id="SignalP"/>
    </source>
</evidence>
<keyword evidence="2" id="KW-0732">Signal</keyword>
<feature type="signal peptide" evidence="2">
    <location>
        <begin position="1"/>
        <end position="22"/>
    </location>
</feature>
<evidence type="ECO:0000256" key="1">
    <source>
        <dbReference type="SAM" id="MobiDB-lite"/>
    </source>
</evidence>
<dbReference type="RefSeq" id="WP_095062628.1">
    <property type="nucleotide sequence ID" value="NZ_FXUV02000014.1"/>
</dbReference>